<feature type="compositionally biased region" description="Low complexity" evidence="1">
    <location>
        <begin position="43"/>
        <end position="56"/>
    </location>
</feature>
<keyword evidence="3" id="KW-1185">Reference proteome</keyword>
<dbReference type="Proteomes" id="UP000193067">
    <property type="component" value="Unassembled WGS sequence"/>
</dbReference>
<proteinExistence type="predicted"/>
<feature type="region of interest" description="Disordered" evidence="1">
    <location>
        <begin position="1"/>
        <end position="102"/>
    </location>
</feature>
<dbReference type="EMBL" id="KZ084128">
    <property type="protein sequence ID" value="OSC99400.1"/>
    <property type="molecule type" value="Genomic_DNA"/>
</dbReference>
<feature type="compositionally biased region" description="Pro residues" evidence="1">
    <location>
        <begin position="271"/>
        <end position="291"/>
    </location>
</feature>
<organism evidence="2 3">
    <name type="scientific">Trametes coccinea (strain BRFM310)</name>
    <name type="common">Pycnoporus coccineus</name>
    <dbReference type="NCBI Taxonomy" id="1353009"/>
    <lineage>
        <taxon>Eukaryota</taxon>
        <taxon>Fungi</taxon>
        <taxon>Dikarya</taxon>
        <taxon>Basidiomycota</taxon>
        <taxon>Agaricomycotina</taxon>
        <taxon>Agaricomycetes</taxon>
        <taxon>Polyporales</taxon>
        <taxon>Polyporaceae</taxon>
        <taxon>Trametes</taxon>
    </lineage>
</organism>
<name>A0A1Y2IGL7_TRAC3</name>
<evidence type="ECO:0000313" key="2">
    <source>
        <dbReference type="EMBL" id="OSC99400.1"/>
    </source>
</evidence>
<gene>
    <name evidence="2" type="ORF">PYCCODRAFT_842038</name>
</gene>
<feature type="compositionally biased region" description="Pro residues" evidence="1">
    <location>
        <begin position="1"/>
        <end position="15"/>
    </location>
</feature>
<sequence length="372" mass="39661">MPPPRTTPDPQPSVSPDPSIGEDVARVWHDDDDDEEEEERIASGSGSKGYLSPSSSRAGLRGTGKGKGKARERSASGNDEDEVDGATEGYPPTKEEEAEARRVAENLRRWEIAERQRRKAARESASSVAPSLLTELRSSLFRRDSHRKVPPSGPGTHHALRTDDADGEDALPGGEGVPLEEMRTPTGAAFDAPPTPEPHENPFDTPMASRTSLNIPAQSAIMTESDSIPADFAQAAAAAGDSMAPKRPTLEASSSFANPAAAAAAAAAKKQPPPPPQPLDLPAPRSPPPRTGTPHADKPPEPIPPPRAEPPEPEPEPEGAQEREQVDDGPPVRWWHEWLCGCGEGPDRGGDHQVRLFPSCAFGRCVRVVDES</sequence>
<dbReference type="AlphaFoldDB" id="A0A1Y2IGL7"/>
<accession>A0A1Y2IGL7</accession>
<reference evidence="2 3" key="1">
    <citation type="journal article" date="2015" name="Biotechnol. Biofuels">
        <title>Enhanced degradation of softwood versus hardwood by the white-rot fungus Pycnoporus coccineus.</title>
        <authorList>
            <person name="Couturier M."/>
            <person name="Navarro D."/>
            <person name="Chevret D."/>
            <person name="Henrissat B."/>
            <person name="Piumi F."/>
            <person name="Ruiz-Duenas F.J."/>
            <person name="Martinez A.T."/>
            <person name="Grigoriev I.V."/>
            <person name="Riley R."/>
            <person name="Lipzen A."/>
            <person name="Berrin J.G."/>
            <person name="Master E.R."/>
            <person name="Rosso M.N."/>
        </authorList>
    </citation>
    <scope>NUCLEOTIDE SEQUENCE [LARGE SCALE GENOMIC DNA]</scope>
    <source>
        <strain evidence="2 3">BRFM310</strain>
    </source>
</reference>
<feature type="compositionally biased region" description="Low complexity" evidence="1">
    <location>
        <begin position="252"/>
        <end position="270"/>
    </location>
</feature>
<dbReference type="OrthoDB" id="3358973at2759"/>
<evidence type="ECO:0000256" key="1">
    <source>
        <dbReference type="SAM" id="MobiDB-lite"/>
    </source>
</evidence>
<evidence type="ECO:0000313" key="3">
    <source>
        <dbReference type="Proteomes" id="UP000193067"/>
    </source>
</evidence>
<feature type="region of interest" description="Disordered" evidence="1">
    <location>
        <begin position="138"/>
        <end position="330"/>
    </location>
</feature>
<feature type="compositionally biased region" description="Basic and acidic residues" evidence="1">
    <location>
        <begin position="93"/>
        <end position="102"/>
    </location>
</feature>
<protein>
    <submittedName>
        <fullName evidence="2">Uncharacterized protein</fullName>
    </submittedName>
</protein>
<feature type="compositionally biased region" description="Low complexity" evidence="1">
    <location>
        <begin position="230"/>
        <end position="239"/>
    </location>
</feature>
<feature type="compositionally biased region" description="Polar residues" evidence="1">
    <location>
        <begin position="208"/>
        <end position="226"/>
    </location>
</feature>
<feature type="compositionally biased region" description="Acidic residues" evidence="1">
    <location>
        <begin position="30"/>
        <end position="39"/>
    </location>
</feature>